<reference evidence="2 3" key="1">
    <citation type="submission" date="2019-02" db="EMBL/GenBank/DDBJ databases">
        <title>Deep-cultivation of Planctomycetes and their phenomic and genomic characterization uncovers novel biology.</title>
        <authorList>
            <person name="Wiegand S."/>
            <person name="Jogler M."/>
            <person name="Boedeker C."/>
            <person name="Pinto D."/>
            <person name="Vollmers J."/>
            <person name="Rivas-Marin E."/>
            <person name="Kohn T."/>
            <person name="Peeters S.H."/>
            <person name="Heuer A."/>
            <person name="Rast P."/>
            <person name="Oberbeckmann S."/>
            <person name="Bunk B."/>
            <person name="Jeske O."/>
            <person name="Meyerdierks A."/>
            <person name="Storesund J.E."/>
            <person name="Kallscheuer N."/>
            <person name="Luecker S."/>
            <person name="Lage O.M."/>
            <person name="Pohl T."/>
            <person name="Merkel B.J."/>
            <person name="Hornburger P."/>
            <person name="Mueller R.-W."/>
            <person name="Bruemmer F."/>
            <person name="Labrenz M."/>
            <person name="Spormann A.M."/>
            <person name="Op den Camp H."/>
            <person name="Overmann J."/>
            <person name="Amann R."/>
            <person name="Jetten M.S.M."/>
            <person name="Mascher T."/>
            <person name="Medema M.H."/>
            <person name="Devos D.P."/>
            <person name="Kaster A.-K."/>
            <person name="Ovreas L."/>
            <person name="Rohde M."/>
            <person name="Galperin M.Y."/>
            <person name="Jogler C."/>
        </authorList>
    </citation>
    <scope>NUCLEOTIDE SEQUENCE [LARGE SCALE GENOMIC DNA]</scope>
    <source>
        <strain evidence="2 3">Pla85_3_4</strain>
    </source>
</reference>
<keyword evidence="1" id="KW-0472">Membrane</keyword>
<protein>
    <submittedName>
        <fullName evidence="2">Uncharacterized protein</fullName>
    </submittedName>
</protein>
<evidence type="ECO:0000256" key="1">
    <source>
        <dbReference type="SAM" id="Phobius"/>
    </source>
</evidence>
<keyword evidence="1" id="KW-1133">Transmembrane helix</keyword>
<name>A0A518DXX7_9BACT</name>
<keyword evidence="3" id="KW-1185">Reference proteome</keyword>
<feature type="transmembrane region" description="Helical" evidence="1">
    <location>
        <begin position="7"/>
        <end position="27"/>
    </location>
</feature>
<proteinExistence type="predicted"/>
<evidence type="ECO:0000313" key="2">
    <source>
        <dbReference type="EMBL" id="QDU96697.1"/>
    </source>
</evidence>
<feature type="transmembrane region" description="Helical" evidence="1">
    <location>
        <begin position="33"/>
        <end position="53"/>
    </location>
</feature>
<dbReference type="EMBL" id="CP036433">
    <property type="protein sequence ID" value="QDU96697.1"/>
    <property type="molecule type" value="Genomic_DNA"/>
</dbReference>
<accession>A0A518DXX7</accession>
<keyword evidence="1" id="KW-0812">Transmembrane</keyword>
<dbReference type="Proteomes" id="UP000317648">
    <property type="component" value="Chromosome"/>
</dbReference>
<evidence type="ECO:0000313" key="3">
    <source>
        <dbReference type="Proteomes" id="UP000317648"/>
    </source>
</evidence>
<dbReference type="KEGG" id="lcre:Pla8534_45180"/>
<organism evidence="2 3">
    <name type="scientific">Lignipirellula cremea</name>
    <dbReference type="NCBI Taxonomy" id="2528010"/>
    <lineage>
        <taxon>Bacteria</taxon>
        <taxon>Pseudomonadati</taxon>
        <taxon>Planctomycetota</taxon>
        <taxon>Planctomycetia</taxon>
        <taxon>Pirellulales</taxon>
        <taxon>Pirellulaceae</taxon>
        <taxon>Lignipirellula</taxon>
    </lineage>
</organism>
<sequence>MKPKAGRIWAWIFPIMAGVSILFGFQGSRDTPLVFAFNVVCLVAGLVGTGLLFEFTNTSLRCGKCQESAPLFHLPGSSKQGFQGGWKCRKCGAELDRKGQPLAP</sequence>
<gene>
    <name evidence="2" type="ORF">Pla8534_45180</name>
</gene>
<dbReference type="AlphaFoldDB" id="A0A518DXX7"/>